<dbReference type="WBParaSite" id="SSLN_0002058401-mRNA-1">
    <property type="protein sequence ID" value="SSLN_0002058401-mRNA-1"/>
    <property type="gene ID" value="SSLN_0002058401"/>
</dbReference>
<evidence type="ECO:0000313" key="2">
    <source>
        <dbReference type="EMBL" id="VDM06233.1"/>
    </source>
</evidence>
<keyword evidence="3" id="KW-1185">Reference proteome</keyword>
<sequence>MSRENLLPNGQSTDGIISESMSLHDIVQVDRLQRILYGEFHFWADVRDVFMKQKHRMLWEREHGPIGAQQASPKDGDKEADSAISVLRKYYGHVNIPKELKV</sequence>
<dbReference type="Pfam" id="PF10249">
    <property type="entry name" value="NDUFB10"/>
    <property type="match status" value="1"/>
</dbReference>
<dbReference type="InterPro" id="IPR019377">
    <property type="entry name" value="NADH_UbQ_OxRdtase_su10"/>
</dbReference>
<evidence type="ECO:0000256" key="1">
    <source>
        <dbReference type="SAM" id="MobiDB-lite"/>
    </source>
</evidence>
<dbReference type="EMBL" id="UYSU01049821">
    <property type="protein sequence ID" value="VDM06233.1"/>
    <property type="molecule type" value="Genomic_DNA"/>
</dbReference>
<dbReference type="Proteomes" id="UP000275846">
    <property type="component" value="Unassembled WGS sequence"/>
</dbReference>
<reference evidence="2 3" key="2">
    <citation type="submission" date="2018-11" db="EMBL/GenBank/DDBJ databases">
        <authorList>
            <consortium name="Pathogen Informatics"/>
        </authorList>
    </citation>
    <scope>NUCLEOTIDE SEQUENCE [LARGE SCALE GENOMIC DNA]</scope>
    <source>
        <strain evidence="2 3">NST_G2</strain>
    </source>
</reference>
<evidence type="ECO:0000313" key="4">
    <source>
        <dbReference type="WBParaSite" id="SSLN_0002058401-mRNA-1"/>
    </source>
</evidence>
<feature type="region of interest" description="Disordered" evidence="1">
    <location>
        <begin position="61"/>
        <end position="80"/>
    </location>
</feature>
<dbReference type="AlphaFoldDB" id="A0A183TTP9"/>
<gene>
    <name evidence="2" type="ORF">SSLN_LOCUS19847</name>
</gene>
<dbReference type="OrthoDB" id="6017729at2759"/>
<reference evidence="4" key="1">
    <citation type="submission" date="2016-06" db="UniProtKB">
        <authorList>
            <consortium name="WormBaseParasite"/>
        </authorList>
    </citation>
    <scope>IDENTIFICATION</scope>
</reference>
<name>A0A183TTP9_SCHSO</name>
<proteinExistence type="predicted"/>
<protein>
    <submittedName>
        <fullName evidence="4">Clr5 domain-containing protein</fullName>
    </submittedName>
</protein>
<evidence type="ECO:0000313" key="3">
    <source>
        <dbReference type="Proteomes" id="UP000275846"/>
    </source>
</evidence>
<organism evidence="4">
    <name type="scientific">Schistocephalus solidus</name>
    <name type="common">Tapeworm</name>
    <dbReference type="NCBI Taxonomy" id="70667"/>
    <lineage>
        <taxon>Eukaryota</taxon>
        <taxon>Metazoa</taxon>
        <taxon>Spiralia</taxon>
        <taxon>Lophotrochozoa</taxon>
        <taxon>Platyhelminthes</taxon>
        <taxon>Cestoda</taxon>
        <taxon>Eucestoda</taxon>
        <taxon>Diphyllobothriidea</taxon>
        <taxon>Diphyllobothriidae</taxon>
        <taxon>Schistocephalus</taxon>
    </lineage>
</organism>
<accession>A0A183TTP9</accession>